<evidence type="ECO:0000313" key="2">
    <source>
        <dbReference type="EMBL" id="RUS92143.1"/>
    </source>
</evidence>
<feature type="domain" description="ISXO2-like transposase" evidence="1">
    <location>
        <begin position="90"/>
        <end position="212"/>
    </location>
</feature>
<dbReference type="SMART" id="SM01126">
    <property type="entry name" value="DDE_Tnp_IS1595"/>
    <property type="match status" value="1"/>
</dbReference>
<dbReference type="PANTHER" id="PTHR47163">
    <property type="entry name" value="DDE_TNP_IS1595 DOMAIN-CONTAINING PROTEIN"/>
    <property type="match status" value="1"/>
</dbReference>
<dbReference type="EMBL" id="RQTK01000002">
    <property type="protein sequence ID" value="RUS92143.1"/>
    <property type="molecule type" value="Genomic_DNA"/>
</dbReference>
<keyword evidence="3" id="KW-1185">Reference proteome</keyword>
<dbReference type="STRING" id="188477.A0A433UEH8"/>
<proteinExistence type="predicted"/>
<reference evidence="2 3" key="1">
    <citation type="submission" date="2019-01" db="EMBL/GenBank/DDBJ databases">
        <title>A draft genome assembly of the solar-powered sea slug Elysia chlorotica.</title>
        <authorList>
            <person name="Cai H."/>
            <person name="Li Q."/>
            <person name="Fang X."/>
            <person name="Li J."/>
            <person name="Curtis N.E."/>
            <person name="Altenburger A."/>
            <person name="Shibata T."/>
            <person name="Feng M."/>
            <person name="Maeda T."/>
            <person name="Schwartz J.A."/>
            <person name="Shigenobu S."/>
            <person name="Lundholm N."/>
            <person name="Nishiyama T."/>
            <person name="Yang H."/>
            <person name="Hasebe M."/>
            <person name="Li S."/>
            <person name="Pierce S.K."/>
            <person name="Wang J."/>
        </authorList>
    </citation>
    <scope>NUCLEOTIDE SEQUENCE [LARGE SCALE GENOMIC DNA]</scope>
    <source>
        <strain evidence="2">EC2010</strain>
        <tissue evidence="2">Whole organism of an adult</tissue>
    </source>
</reference>
<sequence>MHRATASAVNMDAFAFTPQHLSAEDEWQAAPTQASSLDPSRYKDAIHETSGALFQEKTTSSETVADCYSYCMEVCTEALLSSRAEGTVTQIGGPNLTVEIDEAKFGKRKFHRGRVMEGQWVLGGICRETWVCSRPCARSRCRRPLIHTTRKGSARDTVLTDEWQAYSRLPEFGFTHQTVNHSKNCVNPETGTNTNLIENIKRSFPSTHTRKELLT</sequence>
<organism evidence="2 3">
    <name type="scientific">Elysia chlorotica</name>
    <name type="common">Eastern emerald elysia</name>
    <name type="synonym">Sea slug</name>
    <dbReference type="NCBI Taxonomy" id="188477"/>
    <lineage>
        <taxon>Eukaryota</taxon>
        <taxon>Metazoa</taxon>
        <taxon>Spiralia</taxon>
        <taxon>Lophotrochozoa</taxon>
        <taxon>Mollusca</taxon>
        <taxon>Gastropoda</taxon>
        <taxon>Heterobranchia</taxon>
        <taxon>Euthyneura</taxon>
        <taxon>Panpulmonata</taxon>
        <taxon>Sacoglossa</taxon>
        <taxon>Placobranchoidea</taxon>
        <taxon>Plakobranchidae</taxon>
        <taxon>Elysia</taxon>
    </lineage>
</organism>
<name>A0A433UEH8_ELYCH</name>
<gene>
    <name evidence="2" type="ORF">EGW08_000167</name>
</gene>
<comment type="caution">
    <text evidence="2">The sequence shown here is derived from an EMBL/GenBank/DDBJ whole genome shotgun (WGS) entry which is preliminary data.</text>
</comment>
<dbReference type="PANTHER" id="PTHR47163:SF2">
    <property type="entry name" value="SI:DKEY-17M8.2"/>
    <property type="match status" value="1"/>
</dbReference>
<evidence type="ECO:0000259" key="1">
    <source>
        <dbReference type="SMART" id="SM01126"/>
    </source>
</evidence>
<dbReference type="AlphaFoldDB" id="A0A433UEH8"/>
<dbReference type="InterPro" id="IPR053164">
    <property type="entry name" value="IS1016-like_transposase"/>
</dbReference>
<dbReference type="InterPro" id="IPR024445">
    <property type="entry name" value="Tnp_ISXO2-like"/>
</dbReference>
<dbReference type="Pfam" id="PF12762">
    <property type="entry name" value="DDE_Tnp_IS1595"/>
    <property type="match status" value="1"/>
</dbReference>
<dbReference type="OrthoDB" id="6140998at2759"/>
<accession>A0A433UEH8</accession>
<protein>
    <recommendedName>
        <fullName evidence="1">ISXO2-like transposase domain-containing protein</fullName>
    </recommendedName>
</protein>
<dbReference type="Proteomes" id="UP000271974">
    <property type="component" value="Unassembled WGS sequence"/>
</dbReference>
<evidence type="ECO:0000313" key="3">
    <source>
        <dbReference type="Proteomes" id="UP000271974"/>
    </source>
</evidence>